<dbReference type="InterPro" id="IPR000595">
    <property type="entry name" value="cNMP-bd_dom"/>
</dbReference>
<evidence type="ECO:0000256" key="1">
    <source>
        <dbReference type="ARBA" id="ARBA00023015"/>
    </source>
</evidence>
<dbReference type="Proteomes" id="UP001519272">
    <property type="component" value="Unassembled WGS sequence"/>
</dbReference>
<accession>A0ABS4FX72</accession>
<protein>
    <submittedName>
        <fullName evidence="7">CRP-like cAMP-binding protein</fullName>
    </submittedName>
</protein>
<gene>
    <name evidence="7" type="ORF">J2Z32_003843</name>
</gene>
<evidence type="ECO:0000256" key="3">
    <source>
        <dbReference type="ARBA" id="ARBA00023159"/>
    </source>
</evidence>
<dbReference type="Pfam" id="PF00027">
    <property type="entry name" value="cNMP_binding"/>
    <property type="match status" value="1"/>
</dbReference>
<dbReference type="SUPFAM" id="SSF51206">
    <property type="entry name" value="cAMP-binding domain-like"/>
    <property type="match status" value="1"/>
</dbReference>
<proteinExistence type="predicted"/>
<evidence type="ECO:0000256" key="2">
    <source>
        <dbReference type="ARBA" id="ARBA00023125"/>
    </source>
</evidence>
<evidence type="ECO:0000259" key="6">
    <source>
        <dbReference type="PROSITE" id="PS51063"/>
    </source>
</evidence>
<feature type="domain" description="HTH crp-type" evidence="6">
    <location>
        <begin position="154"/>
        <end position="222"/>
    </location>
</feature>
<evidence type="ECO:0000259" key="5">
    <source>
        <dbReference type="PROSITE" id="PS50042"/>
    </source>
</evidence>
<dbReference type="InterPro" id="IPR036390">
    <property type="entry name" value="WH_DNA-bd_sf"/>
</dbReference>
<feature type="domain" description="Cyclic nucleotide-binding" evidence="5">
    <location>
        <begin position="13"/>
        <end position="136"/>
    </location>
</feature>
<dbReference type="SMART" id="SM00100">
    <property type="entry name" value="cNMP"/>
    <property type="match status" value="1"/>
</dbReference>
<dbReference type="Gene3D" id="2.60.120.10">
    <property type="entry name" value="Jelly Rolls"/>
    <property type="match status" value="1"/>
</dbReference>
<keyword evidence="1" id="KW-0805">Transcription regulation</keyword>
<keyword evidence="2" id="KW-0238">DNA-binding</keyword>
<dbReference type="InterPro" id="IPR018490">
    <property type="entry name" value="cNMP-bd_dom_sf"/>
</dbReference>
<keyword evidence="4" id="KW-0804">Transcription</keyword>
<dbReference type="PROSITE" id="PS50042">
    <property type="entry name" value="CNMP_BINDING_3"/>
    <property type="match status" value="1"/>
</dbReference>
<reference evidence="7 8" key="1">
    <citation type="submission" date="2021-03" db="EMBL/GenBank/DDBJ databases">
        <title>Genomic Encyclopedia of Type Strains, Phase IV (KMG-IV): sequencing the most valuable type-strain genomes for metagenomic binning, comparative biology and taxonomic classification.</title>
        <authorList>
            <person name="Goeker M."/>
        </authorList>
    </citation>
    <scope>NUCLEOTIDE SEQUENCE [LARGE SCALE GENOMIC DNA]</scope>
    <source>
        <strain evidence="7 8">DSM 14349</strain>
    </source>
</reference>
<dbReference type="InterPro" id="IPR012318">
    <property type="entry name" value="HTH_CRP"/>
</dbReference>
<dbReference type="SUPFAM" id="SSF46785">
    <property type="entry name" value="Winged helix' DNA-binding domain"/>
    <property type="match status" value="1"/>
</dbReference>
<keyword evidence="8" id="KW-1185">Reference proteome</keyword>
<dbReference type="EMBL" id="JAGGKG010000022">
    <property type="protein sequence ID" value="MBP1907178.1"/>
    <property type="molecule type" value="Genomic_DNA"/>
</dbReference>
<evidence type="ECO:0000256" key="4">
    <source>
        <dbReference type="ARBA" id="ARBA00023163"/>
    </source>
</evidence>
<evidence type="ECO:0000313" key="8">
    <source>
        <dbReference type="Proteomes" id="UP001519272"/>
    </source>
</evidence>
<comment type="caution">
    <text evidence="7">The sequence shown here is derived from an EMBL/GenBank/DDBJ whole genome shotgun (WGS) entry which is preliminary data.</text>
</comment>
<dbReference type="PROSITE" id="PS51063">
    <property type="entry name" value="HTH_CRP_2"/>
    <property type="match status" value="1"/>
</dbReference>
<dbReference type="RefSeq" id="WP_210090761.1">
    <property type="nucleotide sequence ID" value="NZ_JAGGKG010000022.1"/>
</dbReference>
<organism evidence="7 8">
    <name type="scientific">Paenibacillus turicensis</name>
    <dbReference type="NCBI Taxonomy" id="160487"/>
    <lineage>
        <taxon>Bacteria</taxon>
        <taxon>Bacillati</taxon>
        <taxon>Bacillota</taxon>
        <taxon>Bacilli</taxon>
        <taxon>Bacillales</taxon>
        <taxon>Paenibacillaceae</taxon>
        <taxon>Paenibacillus</taxon>
    </lineage>
</organism>
<dbReference type="CDD" id="cd00038">
    <property type="entry name" value="CAP_ED"/>
    <property type="match status" value="1"/>
</dbReference>
<name>A0ABS4FX72_9BACL</name>
<keyword evidence="3" id="KW-0010">Activator</keyword>
<dbReference type="Pfam" id="PF13545">
    <property type="entry name" value="HTH_Crp_2"/>
    <property type="match status" value="1"/>
</dbReference>
<evidence type="ECO:0000313" key="7">
    <source>
        <dbReference type="EMBL" id="MBP1907178.1"/>
    </source>
</evidence>
<dbReference type="InterPro" id="IPR014710">
    <property type="entry name" value="RmlC-like_jellyroll"/>
</dbReference>
<sequence>MKDYMPFFENTDLFRDFSTDEIVAALSCLEGNIQKYKKKDILFMQDKPLTAVGLILRGTIYLTKEDASGAFSIFSELTDGELFGETALLFEQEYSGYGAYAADDSEILFIQMQNITNPSGSLCAIRGKVIENLLALIVKNNRLLYHKLDIVSHKSLRQRILHYLELQARRNHSSSFSIPFTRADLADYLTVDRSALSRELRRMEQDGLIKYTKNKFELMQKA</sequence>